<dbReference type="InterPro" id="IPR050772">
    <property type="entry name" value="Hydratase-Decarb/MhpD_sf"/>
</dbReference>
<sequence length="260" mass="27738">MQTEALTAAAETVVAARLGRRRLGRLQALERLEDGYAVQAAANARLEAVLGPRVGHKIGGTTAAMRRYLNVPEPMAGEIFTAQAHPDGASVRRDDHVRLGIETEIAVRLGRDLPPRSEPYRRADVAEAVAAVMAAIELVDDRYEDFATIGAATLIADNAFDAGSILGAPVADWRGLDLGRLVARTIRDGVVIAEGTSDALYGHPLDALAWLAERRRMLGLGLAAGSFVSLGSITPVAWVEGPARYRIEVERLGAVEVVTT</sequence>
<accession>A0ABU8XKE3</accession>
<dbReference type="Gene3D" id="3.90.850.10">
    <property type="entry name" value="Fumarylacetoacetase-like, C-terminal domain"/>
    <property type="match status" value="1"/>
</dbReference>
<keyword evidence="3" id="KW-0378">Hydrolase</keyword>
<organism evidence="3 4">
    <name type="scientific">Benzoatithermus flavus</name>
    <dbReference type="NCBI Taxonomy" id="3108223"/>
    <lineage>
        <taxon>Bacteria</taxon>
        <taxon>Pseudomonadati</taxon>
        <taxon>Pseudomonadota</taxon>
        <taxon>Alphaproteobacteria</taxon>
        <taxon>Geminicoccales</taxon>
        <taxon>Geminicoccaceae</taxon>
        <taxon>Benzoatithermus</taxon>
    </lineage>
</organism>
<dbReference type="Pfam" id="PF01557">
    <property type="entry name" value="FAA_hydrolase"/>
    <property type="match status" value="1"/>
</dbReference>
<dbReference type="PANTHER" id="PTHR30143:SF0">
    <property type="entry name" value="2-KETO-4-PENTENOATE HYDRATASE"/>
    <property type="match status" value="1"/>
</dbReference>
<dbReference type="InterPro" id="IPR036663">
    <property type="entry name" value="Fumarylacetoacetase_C_sf"/>
</dbReference>
<comment type="caution">
    <text evidence="3">The sequence shown here is derived from an EMBL/GenBank/DDBJ whole genome shotgun (WGS) entry which is preliminary data.</text>
</comment>
<dbReference type="Proteomes" id="UP001375743">
    <property type="component" value="Unassembled WGS sequence"/>
</dbReference>
<feature type="domain" description="Fumarylacetoacetase-like C-terminal" evidence="2">
    <location>
        <begin position="85"/>
        <end position="256"/>
    </location>
</feature>
<evidence type="ECO:0000313" key="3">
    <source>
        <dbReference type="EMBL" id="MEK0081672.1"/>
    </source>
</evidence>
<evidence type="ECO:0000313" key="4">
    <source>
        <dbReference type="Proteomes" id="UP001375743"/>
    </source>
</evidence>
<dbReference type="SUPFAM" id="SSF56529">
    <property type="entry name" value="FAH"/>
    <property type="match status" value="1"/>
</dbReference>
<gene>
    <name evidence="3" type="ORF">U1T56_00790</name>
</gene>
<dbReference type="PANTHER" id="PTHR30143">
    <property type="entry name" value="ACID HYDRATASE"/>
    <property type="match status" value="1"/>
</dbReference>
<proteinExistence type="predicted"/>
<protein>
    <submittedName>
        <fullName evidence="3">Fumarylacetoacetate hydrolase family protein</fullName>
    </submittedName>
</protein>
<dbReference type="EMBL" id="JBBLZC010000001">
    <property type="protein sequence ID" value="MEK0081672.1"/>
    <property type="molecule type" value="Genomic_DNA"/>
</dbReference>
<dbReference type="RefSeq" id="WP_418157523.1">
    <property type="nucleotide sequence ID" value="NZ_JBBLZC010000001.1"/>
</dbReference>
<keyword evidence="4" id="KW-1185">Reference proteome</keyword>
<keyword evidence="1" id="KW-0456">Lyase</keyword>
<name>A0ABU8XKE3_9PROT</name>
<dbReference type="GO" id="GO:0016787">
    <property type="term" value="F:hydrolase activity"/>
    <property type="evidence" value="ECO:0007669"/>
    <property type="project" value="UniProtKB-KW"/>
</dbReference>
<evidence type="ECO:0000256" key="1">
    <source>
        <dbReference type="ARBA" id="ARBA00023239"/>
    </source>
</evidence>
<evidence type="ECO:0000259" key="2">
    <source>
        <dbReference type="Pfam" id="PF01557"/>
    </source>
</evidence>
<dbReference type="InterPro" id="IPR011234">
    <property type="entry name" value="Fumarylacetoacetase-like_C"/>
</dbReference>
<reference evidence="3 4" key="1">
    <citation type="submission" date="2024-01" db="EMBL/GenBank/DDBJ databases">
        <title>Multi-omics insights into the function and evolution of sodium benzoate biodegradation pathways in Benzoatithermus flavus gen. nov., sp. nov. from hot spring.</title>
        <authorList>
            <person name="Hu C.-J."/>
            <person name="Li W.-J."/>
        </authorList>
    </citation>
    <scope>NUCLEOTIDE SEQUENCE [LARGE SCALE GENOMIC DNA]</scope>
    <source>
        <strain evidence="3 4">SYSU G07066</strain>
    </source>
</reference>